<feature type="region of interest" description="Disordered" evidence="1">
    <location>
        <begin position="63"/>
        <end position="91"/>
    </location>
</feature>
<evidence type="ECO:0000256" key="1">
    <source>
        <dbReference type="SAM" id="MobiDB-lite"/>
    </source>
</evidence>
<dbReference type="EMBL" id="QGNW01002195">
    <property type="protein sequence ID" value="RVW23475.1"/>
    <property type="molecule type" value="Genomic_DNA"/>
</dbReference>
<dbReference type="Proteomes" id="UP000288805">
    <property type="component" value="Unassembled WGS sequence"/>
</dbReference>
<evidence type="ECO:0000313" key="3">
    <source>
        <dbReference type="Proteomes" id="UP000288805"/>
    </source>
</evidence>
<protein>
    <recommendedName>
        <fullName evidence="4">Retrotransposon gag domain-containing protein</fullName>
    </recommendedName>
</protein>
<name>A0A438CJW3_VITVI</name>
<evidence type="ECO:0008006" key="4">
    <source>
        <dbReference type="Google" id="ProtNLM"/>
    </source>
</evidence>
<proteinExistence type="predicted"/>
<organism evidence="2 3">
    <name type="scientific">Vitis vinifera</name>
    <name type="common">Grape</name>
    <dbReference type="NCBI Taxonomy" id="29760"/>
    <lineage>
        <taxon>Eukaryota</taxon>
        <taxon>Viridiplantae</taxon>
        <taxon>Streptophyta</taxon>
        <taxon>Embryophyta</taxon>
        <taxon>Tracheophyta</taxon>
        <taxon>Spermatophyta</taxon>
        <taxon>Magnoliopsida</taxon>
        <taxon>eudicotyledons</taxon>
        <taxon>Gunneridae</taxon>
        <taxon>Pentapetalae</taxon>
        <taxon>rosids</taxon>
        <taxon>Vitales</taxon>
        <taxon>Vitaceae</taxon>
        <taxon>Viteae</taxon>
        <taxon>Vitis</taxon>
    </lineage>
</organism>
<gene>
    <name evidence="2" type="ORF">CK203_098925</name>
</gene>
<dbReference type="AlphaFoldDB" id="A0A438CJW3"/>
<feature type="compositionally biased region" description="Basic and acidic residues" evidence="1">
    <location>
        <begin position="117"/>
        <end position="129"/>
    </location>
</feature>
<evidence type="ECO:0000313" key="2">
    <source>
        <dbReference type="EMBL" id="RVW23475.1"/>
    </source>
</evidence>
<sequence length="234" mass="26923">MKRLKHTGSIREYVKEFSTRLCLRYLTCLRRSYLTSWTTCKVGRARVEETWCPRPSHTMAVESPCYASKEGSSKGPSGKDGKGKDKRKEFTPRPIASYVMVHTGRAILRGKPKCYDRGKERRDAQRMRQEGWSSKHPRRRMAQGSQFSCQAITWSSSRGDYAHRLMGRKGRLHSGTHGLLQDGIGMDFLQKVKACHYLSYAQWHPRGGEAMHGPYGHQVRSRPLCYQLCKLRRG</sequence>
<feature type="region of interest" description="Disordered" evidence="1">
    <location>
        <begin position="117"/>
        <end position="140"/>
    </location>
</feature>
<feature type="compositionally biased region" description="Basic and acidic residues" evidence="1">
    <location>
        <begin position="77"/>
        <end position="91"/>
    </location>
</feature>
<reference evidence="2 3" key="1">
    <citation type="journal article" date="2018" name="PLoS Genet.">
        <title>Population sequencing reveals clonal diversity and ancestral inbreeding in the grapevine cultivar Chardonnay.</title>
        <authorList>
            <person name="Roach M.J."/>
            <person name="Johnson D.L."/>
            <person name="Bohlmann J."/>
            <person name="van Vuuren H.J."/>
            <person name="Jones S.J."/>
            <person name="Pretorius I.S."/>
            <person name="Schmidt S.A."/>
            <person name="Borneman A.R."/>
        </authorList>
    </citation>
    <scope>NUCLEOTIDE SEQUENCE [LARGE SCALE GENOMIC DNA]</scope>
    <source>
        <strain evidence="3">cv. Chardonnay</strain>
        <tissue evidence="2">Leaf</tissue>
    </source>
</reference>
<accession>A0A438CJW3</accession>
<comment type="caution">
    <text evidence="2">The sequence shown here is derived from an EMBL/GenBank/DDBJ whole genome shotgun (WGS) entry which is preliminary data.</text>
</comment>